<evidence type="ECO:0000313" key="3">
    <source>
        <dbReference type="Proteomes" id="UP000053593"/>
    </source>
</evidence>
<accession>A0A0D0BEM5</accession>
<proteinExistence type="predicted"/>
<evidence type="ECO:0000256" key="1">
    <source>
        <dbReference type="SAM" id="MobiDB-lite"/>
    </source>
</evidence>
<dbReference type="HOGENOM" id="CLU_1906949_0_0_1"/>
<evidence type="ECO:0000313" key="2">
    <source>
        <dbReference type="EMBL" id="KIK62245.1"/>
    </source>
</evidence>
<protein>
    <submittedName>
        <fullName evidence="2">Uncharacterized protein</fullName>
    </submittedName>
</protein>
<name>A0A0D0BEM5_9AGAR</name>
<feature type="region of interest" description="Disordered" evidence="1">
    <location>
        <begin position="39"/>
        <end position="72"/>
    </location>
</feature>
<keyword evidence="3" id="KW-1185">Reference proteome</keyword>
<feature type="compositionally biased region" description="Polar residues" evidence="1">
    <location>
        <begin position="49"/>
        <end position="58"/>
    </location>
</feature>
<gene>
    <name evidence="2" type="ORF">GYMLUDRAFT_553956</name>
</gene>
<reference evidence="2 3" key="1">
    <citation type="submission" date="2014-04" db="EMBL/GenBank/DDBJ databases">
        <title>Evolutionary Origins and Diversification of the Mycorrhizal Mutualists.</title>
        <authorList>
            <consortium name="DOE Joint Genome Institute"/>
            <consortium name="Mycorrhizal Genomics Consortium"/>
            <person name="Kohler A."/>
            <person name="Kuo A."/>
            <person name="Nagy L.G."/>
            <person name="Floudas D."/>
            <person name="Copeland A."/>
            <person name="Barry K.W."/>
            <person name="Cichocki N."/>
            <person name="Veneault-Fourrey C."/>
            <person name="LaButti K."/>
            <person name="Lindquist E.A."/>
            <person name="Lipzen A."/>
            <person name="Lundell T."/>
            <person name="Morin E."/>
            <person name="Murat C."/>
            <person name="Riley R."/>
            <person name="Ohm R."/>
            <person name="Sun H."/>
            <person name="Tunlid A."/>
            <person name="Henrissat B."/>
            <person name="Grigoriev I.V."/>
            <person name="Hibbett D.S."/>
            <person name="Martin F."/>
        </authorList>
    </citation>
    <scope>NUCLEOTIDE SEQUENCE [LARGE SCALE GENOMIC DNA]</scope>
    <source>
        <strain evidence="2 3">FD-317 M1</strain>
    </source>
</reference>
<sequence length="133" mass="14458">MNIKECTNAILFLKYPHLSHHRESTVVVLKMRRAAAKAKKLFKKDKNQTHSPAASRPSTPDPESGTVLQMPSINQSTTGSGAIIDTLETALVVLKEVSAVFTPLQAAVGGVVECIHIYKQISGAARQRWHGSI</sequence>
<organism evidence="2 3">
    <name type="scientific">Collybiopsis luxurians FD-317 M1</name>
    <dbReference type="NCBI Taxonomy" id="944289"/>
    <lineage>
        <taxon>Eukaryota</taxon>
        <taxon>Fungi</taxon>
        <taxon>Dikarya</taxon>
        <taxon>Basidiomycota</taxon>
        <taxon>Agaricomycotina</taxon>
        <taxon>Agaricomycetes</taxon>
        <taxon>Agaricomycetidae</taxon>
        <taxon>Agaricales</taxon>
        <taxon>Marasmiineae</taxon>
        <taxon>Omphalotaceae</taxon>
        <taxon>Collybiopsis</taxon>
        <taxon>Collybiopsis luxurians</taxon>
    </lineage>
</organism>
<dbReference type="AlphaFoldDB" id="A0A0D0BEM5"/>
<dbReference type="Proteomes" id="UP000053593">
    <property type="component" value="Unassembled WGS sequence"/>
</dbReference>
<dbReference type="EMBL" id="KN834768">
    <property type="protein sequence ID" value="KIK62245.1"/>
    <property type="molecule type" value="Genomic_DNA"/>
</dbReference>